<reference evidence="1 2" key="1">
    <citation type="submission" date="2014-06" db="EMBL/GenBank/DDBJ databases">
        <authorList>
            <person name="Bishop-Lilly K.A."/>
            <person name="Broomall S.M."/>
            <person name="Chain P.S."/>
            <person name="Chertkov O."/>
            <person name="Coyne S.R."/>
            <person name="Daligault H.E."/>
            <person name="Davenport K.W."/>
            <person name="Erkkila T."/>
            <person name="Frey K.G."/>
            <person name="Gibbons H.S."/>
            <person name="Gu W."/>
            <person name="Jaissle J."/>
            <person name="Johnson S.L."/>
            <person name="Koroleva G.I."/>
            <person name="Ladner J.T."/>
            <person name="Lo C.-C."/>
            <person name="Minogue T.D."/>
            <person name="Munk C."/>
            <person name="Palacios G.F."/>
            <person name="Redden C.L."/>
            <person name="Rosenzweig C.N."/>
            <person name="Scholz M.B."/>
            <person name="Teshima H."/>
            <person name="Xu Y."/>
        </authorList>
    </citation>
    <scope>NUCLEOTIDE SEQUENCE [LARGE SCALE GENOMIC DNA]</scope>
    <source>
        <strain evidence="1 2">FTZ</strain>
    </source>
</reference>
<protein>
    <submittedName>
        <fullName evidence="1">Uncharacterized protein</fullName>
    </submittedName>
</protein>
<accession>A0AAW3D322</accession>
<dbReference type="Proteomes" id="UP000028987">
    <property type="component" value="Unassembled WGS sequence"/>
</dbReference>
<dbReference type="AlphaFoldDB" id="A0AAW3D322"/>
<evidence type="ECO:0000313" key="2">
    <source>
        <dbReference type="Proteomes" id="UP000028987"/>
    </source>
</evidence>
<name>A0AAW3D322_FRATU</name>
<dbReference type="EMBL" id="JOVO01000014">
    <property type="protein sequence ID" value="KFJ40270.1"/>
    <property type="molecule type" value="Genomic_DNA"/>
</dbReference>
<proteinExistence type="predicted"/>
<sequence>MRLLGVLILPFIVTLIEKLISLNVTVIKGIVKTKPTIVNFIFLLSQASDDIFFSFAFAC</sequence>
<comment type="caution">
    <text evidence="1">The sequence shown here is derived from an EMBL/GenBank/DDBJ whole genome shotgun (WGS) entry which is preliminary data.</text>
</comment>
<organism evidence="1 2">
    <name type="scientific">Francisella tularensis</name>
    <dbReference type="NCBI Taxonomy" id="263"/>
    <lineage>
        <taxon>Bacteria</taxon>
        <taxon>Pseudomonadati</taxon>
        <taxon>Pseudomonadota</taxon>
        <taxon>Gammaproteobacteria</taxon>
        <taxon>Thiotrichales</taxon>
        <taxon>Francisellaceae</taxon>
        <taxon>Francisella</taxon>
    </lineage>
</organism>
<evidence type="ECO:0000313" key="1">
    <source>
        <dbReference type="EMBL" id="KFJ40270.1"/>
    </source>
</evidence>
<gene>
    <name evidence="1" type="ORF">DR87_1363</name>
</gene>